<dbReference type="PANTHER" id="PTHR46056">
    <property type="entry name" value="LONG-CHAIN-ALCOHOL OXIDASE"/>
    <property type="match status" value="1"/>
</dbReference>
<dbReference type="InterPro" id="IPR007867">
    <property type="entry name" value="GMC_OxRtase_C"/>
</dbReference>
<feature type="domain" description="FAD-binding" evidence="6">
    <location>
        <begin position="19"/>
        <end position="52"/>
    </location>
</feature>
<evidence type="ECO:0000256" key="2">
    <source>
        <dbReference type="ARBA" id="ARBA00022630"/>
    </source>
</evidence>
<dbReference type="Pfam" id="PF01494">
    <property type="entry name" value="FAD_binding_3"/>
    <property type="match status" value="1"/>
</dbReference>
<comment type="similarity">
    <text evidence="1">Belongs to the GMC oxidoreductase family.</text>
</comment>
<evidence type="ECO:0000256" key="4">
    <source>
        <dbReference type="ARBA" id="ARBA00023002"/>
    </source>
</evidence>
<dbReference type="RefSeq" id="WP_124085273.1">
    <property type="nucleotide sequence ID" value="NZ_UXAW01000045.1"/>
</dbReference>
<evidence type="ECO:0000313" key="9">
    <source>
        <dbReference type="Proteomes" id="UP000277498"/>
    </source>
</evidence>
<dbReference type="Proteomes" id="UP000277498">
    <property type="component" value="Unassembled WGS sequence"/>
</dbReference>
<name>A0A3P5X3D1_9RHOB</name>
<keyword evidence="9" id="KW-1185">Reference proteome</keyword>
<evidence type="ECO:0000313" key="8">
    <source>
        <dbReference type="EMBL" id="VDC22667.1"/>
    </source>
</evidence>
<keyword evidence="3" id="KW-0274">FAD</keyword>
<dbReference type="OrthoDB" id="9798604at2"/>
<dbReference type="Gene3D" id="3.50.50.60">
    <property type="entry name" value="FAD/NAD(P)-binding domain"/>
    <property type="match status" value="2"/>
</dbReference>
<dbReference type="SUPFAM" id="SSF51905">
    <property type="entry name" value="FAD/NAD(P)-binding domain"/>
    <property type="match status" value="1"/>
</dbReference>
<evidence type="ECO:0000259" key="6">
    <source>
        <dbReference type="Pfam" id="PF01494"/>
    </source>
</evidence>
<dbReference type="AlphaFoldDB" id="A0A3P5X3D1"/>
<dbReference type="InterPro" id="IPR036188">
    <property type="entry name" value="FAD/NAD-bd_sf"/>
</dbReference>
<accession>A0A3P5X3D1</accession>
<dbReference type="EC" id="1.1.99.11" evidence="8"/>
<dbReference type="SUPFAM" id="SSF54373">
    <property type="entry name" value="FAD-linked reductases, C-terminal domain"/>
    <property type="match status" value="1"/>
</dbReference>
<dbReference type="GO" id="GO:0016614">
    <property type="term" value="F:oxidoreductase activity, acting on CH-OH group of donors"/>
    <property type="evidence" value="ECO:0007669"/>
    <property type="project" value="InterPro"/>
</dbReference>
<keyword evidence="4 8" id="KW-0560">Oxidoreductase</keyword>
<organism evidence="8 9">
    <name type="scientific">Pseudogemmobacter humi</name>
    <dbReference type="NCBI Taxonomy" id="2483812"/>
    <lineage>
        <taxon>Bacteria</taxon>
        <taxon>Pseudomonadati</taxon>
        <taxon>Pseudomonadota</taxon>
        <taxon>Alphaproteobacteria</taxon>
        <taxon>Rhodobacterales</taxon>
        <taxon>Paracoccaceae</taxon>
        <taxon>Pseudogemmobacter</taxon>
    </lineage>
</organism>
<dbReference type="EMBL" id="UXAW01000045">
    <property type="protein sequence ID" value="VDC22667.1"/>
    <property type="molecule type" value="Genomic_DNA"/>
</dbReference>
<reference evidence="8 9" key="1">
    <citation type="submission" date="2018-11" db="EMBL/GenBank/DDBJ databases">
        <authorList>
            <person name="Criscuolo A."/>
        </authorList>
    </citation>
    <scope>NUCLEOTIDE SEQUENCE [LARGE SCALE GENOMIC DNA]</scope>
    <source>
        <strain evidence="8">ACIP111625</strain>
    </source>
</reference>
<evidence type="ECO:0000256" key="1">
    <source>
        <dbReference type="ARBA" id="ARBA00010790"/>
    </source>
</evidence>
<dbReference type="InterPro" id="IPR000172">
    <property type="entry name" value="GMC_OxRdtase_N"/>
</dbReference>
<evidence type="ECO:0000259" key="5">
    <source>
        <dbReference type="Pfam" id="PF00732"/>
    </source>
</evidence>
<protein>
    <submittedName>
        <fullName evidence="8">Fructose dehydrogenase large subunit</fullName>
        <ecNumber evidence="8">1.1.99.11</ecNumber>
    </submittedName>
</protein>
<dbReference type="Pfam" id="PF00732">
    <property type="entry name" value="GMC_oxred_N"/>
    <property type="match status" value="1"/>
</dbReference>
<keyword evidence="2" id="KW-0285">Flavoprotein</keyword>
<proteinExistence type="inferred from homology"/>
<gene>
    <name evidence="8" type="primary">fdhL_1</name>
    <name evidence="8" type="ORF">XINFAN_00843</name>
</gene>
<dbReference type="InterPro" id="IPR002938">
    <property type="entry name" value="FAD-bd"/>
</dbReference>
<dbReference type="Pfam" id="PF05199">
    <property type="entry name" value="GMC_oxred_C"/>
    <property type="match status" value="1"/>
</dbReference>
<evidence type="ECO:0000259" key="7">
    <source>
        <dbReference type="Pfam" id="PF05199"/>
    </source>
</evidence>
<feature type="domain" description="Glucose-methanol-choline oxidoreductase N-terminal" evidence="5">
    <location>
        <begin position="207"/>
        <end position="322"/>
    </location>
</feature>
<dbReference type="GO" id="GO:0071949">
    <property type="term" value="F:FAD binding"/>
    <property type="evidence" value="ECO:0007669"/>
    <property type="project" value="InterPro"/>
</dbReference>
<dbReference type="PANTHER" id="PTHR46056:SF12">
    <property type="entry name" value="LONG-CHAIN-ALCOHOL OXIDASE"/>
    <property type="match status" value="1"/>
</dbReference>
<feature type="domain" description="Glucose-methanol-choline oxidoreductase C-terminal" evidence="7">
    <location>
        <begin position="422"/>
        <end position="540"/>
    </location>
</feature>
<evidence type="ECO:0000256" key="3">
    <source>
        <dbReference type="ARBA" id="ARBA00022827"/>
    </source>
</evidence>
<sequence>MTTAQQASASRTRPERGAVDVVIVGAGPSGAVAARFLAEAGFSVLCLEQGGWPDRNAFPGRKPEWELLAQKQWHPNPNMRDRAEDYPINTDDSDINPLMFAGVGGSTTLYGAHWTPFLPSDFRVRSLDGVADDWPFDYFELLPYLEEIEEIVGVSGVPGNPAYPAQKAFPTPALPIGEFGMAAARGLDKLGWHWWPGTNAIPSVAHNGLNACQRRGTCLSGCPEGAKSTADITLWPAAQKAGARLLTGCRVREIEVDGNGLASGVVYFDAGGTERRQKAGIVILCANGIGTPRLLQLSQSARFRDGLANSSGLVGTRLMMHPFSAVMGIVDEDLMSWRGPLGHSVESFEFYETDEKRGFIRGAKWGAMPTGGPLGATSAFGSRAFTDSGDVLGRNWGAALQQTVQRRFGRGFLWGIIGEDLPEESNRITLDPNLTDSDGIPAPKLAYKVSENSTNMLKFHVDRLLEAAEASGAIETAVVHQMRDTGWHLLGTCKMGEDPKTSVVNQWGQTHDVPNLYIFDGSTFPTSGGVNPTATIMSVALRQTRHLINERRNVRAA</sequence>